<accession>A0ABR1NN13</accession>
<dbReference type="InterPro" id="IPR055222">
    <property type="entry name" value="PRISE-like_Rossmann-fold"/>
</dbReference>
<feature type="domain" description="PRISE-like Rossmann-fold" evidence="1">
    <location>
        <begin position="9"/>
        <end position="320"/>
    </location>
</feature>
<dbReference type="Proteomes" id="UP001430848">
    <property type="component" value="Unassembled WGS sequence"/>
</dbReference>
<evidence type="ECO:0000259" key="1">
    <source>
        <dbReference type="Pfam" id="PF22917"/>
    </source>
</evidence>
<dbReference type="SUPFAM" id="SSF51735">
    <property type="entry name" value="NAD(P)-binding Rossmann-fold domains"/>
    <property type="match status" value="1"/>
</dbReference>
<gene>
    <name evidence="2" type="ORF">SLS63_013596</name>
</gene>
<dbReference type="InterPro" id="IPR036291">
    <property type="entry name" value="NAD(P)-bd_dom_sf"/>
</dbReference>
<keyword evidence="3" id="KW-1185">Reference proteome</keyword>
<dbReference type="Pfam" id="PF22917">
    <property type="entry name" value="PRISE"/>
    <property type="match status" value="1"/>
</dbReference>
<evidence type="ECO:0000313" key="2">
    <source>
        <dbReference type="EMBL" id="KAK7707915.1"/>
    </source>
</evidence>
<organism evidence="2 3">
    <name type="scientific">Diaporthe eres</name>
    <name type="common">Phomopsis oblonga</name>
    <dbReference type="NCBI Taxonomy" id="83184"/>
    <lineage>
        <taxon>Eukaryota</taxon>
        <taxon>Fungi</taxon>
        <taxon>Dikarya</taxon>
        <taxon>Ascomycota</taxon>
        <taxon>Pezizomycotina</taxon>
        <taxon>Sordariomycetes</taxon>
        <taxon>Sordariomycetidae</taxon>
        <taxon>Diaporthales</taxon>
        <taxon>Diaporthaceae</taxon>
        <taxon>Diaporthe</taxon>
        <taxon>Diaporthe eres species complex</taxon>
    </lineage>
</organism>
<dbReference type="PANTHER" id="PTHR32487:SF0">
    <property type="entry name" value="3-OXO-DELTA(4,5)-STEROID 5-BETA-REDUCTASE"/>
    <property type="match status" value="1"/>
</dbReference>
<dbReference type="CDD" id="cd08948">
    <property type="entry name" value="5beta-POR_like_SDR_a"/>
    <property type="match status" value="1"/>
</dbReference>
<sequence>MTPLRGKIAFVTGANGITGNALVEHLIRQPESEWSQIIITSRRRPTQVFWQDHRIRFIALDFLKPLEELIEAMRPFCSHVTHAFFASYVHCADFSKLRESNVPLFENFLKSIDYVAGNSLERVVLHTGGKHNGVHLGPVEAPIHEGMQRYEDHGENFYYPQEDFMFDLASRRSWDWNVIRPNAIIGFTPAGNGMSAALTLAIYILCCRETGEVPAFPGNKYFWNSVDDSSYAPSIADMSLWAATGEQTKNESFVHTSGDVIVWKHFWPKLTSYYGVELPEEAYACKAEGDDERMTHSFRMADWAQGKKEVWQRIAAKYGGHPDAFDWGTWDFFDWALGKAWYTIGSVSKARKFGWKRYDDSLDAWTQTFRSFENAGILPIMMPRPPVDMDTLPRLPNPADVVNAKLARKAESVNAVPNGEDKAESVHVETVNGHLPASSVTAA</sequence>
<name>A0ABR1NN13_DIAER</name>
<comment type="caution">
    <text evidence="2">The sequence shown here is derived from an EMBL/GenBank/DDBJ whole genome shotgun (WGS) entry which is preliminary data.</text>
</comment>
<reference evidence="2 3" key="1">
    <citation type="submission" date="2024-02" db="EMBL/GenBank/DDBJ databases">
        <title>De novo assembly and annotation of 12 fungi associated with fruit tree decline syndrome in Ontario, Canada.</title>
        <authorList>
            <person name="Sulman M."/>
            <person name="Ellouze W."/>
            <person name="Ilyukhin E."/>
        </authorList>
    </citation>
    <scope>NUCLEOTIDE SEQUENCE [LARGE SCALE GENOMIC DNA]</scope>
    <source>
        <strain evidence="2 3">M169</strain>
    </source>
</reference>
<dbReference type="Gene3D" id="3.40.50.720">
    <property type="entry name" value="NAD(P)-binding Rossmann-like Domain"/>
    <property type="match status" value="1"/>
</dbReference>
<protein>
    <recommendedName>
        <fullName evidence="1">PRISE-like Rossmann-fold domain-containing protein</fullName>
    </recommendedName>
</protein>
<dbReference type="EMBL" id="JAKNSF020000192">
    <property type="protein sequence ID" value="KAK7707915.1"/>
    <property type="molecule type" value="Genomic_DNA"/>
</dbReference>
<proteinExistence type="predicted"/>
<dbReference type="PANTHER" id="PTHR32487">
    <property type="entry name" value="3-OXO-DELTA(4,5)-STEROID 5-BETA-REDUCTASE"/>
    <property type="match status" value="1"/>
</dbReference>
<evidence type="ECO:0000313" key="3">
    <source>
        <dbReference type="Proteomes" id="UP001430848"/>
    </source>
</evidence>